<dbReference type="RefSeq" id="WP_113675980.1">
    <property type="nucleotide sequence ID" value="NZ_CP058561.1"/>
</dbReference>
<sequence length="253" mass="29459">MKIDLHVHAKERSACSIASEKEHIESAIRFGLDGLVFTDHNRISSKEHIDELNKKYKPFRIYSGIEITIKDKGEDILVIGINDKILEEKDWSYEELYKYVKENNGFIALAHPYRYKDYVNVDIENYIPDAIEIHSTNIGKDDEQNIKNLAKRLNTRLITNSDGHDSKHVGIYHNDLDYTPEDDAELVEILKAGKYTCEPSSVRVKIFNEKVKKQEEIIRKLIKEGKDKKYYQETTGNWEGQFDRVAMGKSYEI</sequence>
<dbReference type="Gene3D" id="3.20.20.140">
    <property type="entry name" value="Metal-dependent hydrolases"/>
    <property type="match status" value="1"/>
</dbReference>
<evidence type="ECO:0000313" key="2">
    <source>
        <dbReference type="Proteomes" id="UP000677305"/>
    </source>
</evidence>
<dbReference type="OrthoDB" id="9775360at2"/>
<dbReference type="Proteomes" id="UP000677305">
    <property type="component" value="Chromosome"/>
</dbReference>
<evidence type="ECO:0000313" key="1">
    <source>
        <dbReference type="EMBL" id="QUH30819.1"/>
    </source>
</evidence>
<proteinExistence type="predicted"/>
<dbReference type="InterPro" id="IPR016195">
    <property type="entry name" value="Pol/histidinol_Pase-like"/>
</dbReference>
<protein>
    <submittedName>
        <fullName evidence="1">PHP domain-containing protein</fullName>
    </submittedName>
</protein>
<dbReference type="KEGG" id="vgu:HYG85_18600"/>
<dbReference type="GO" id="GO:0035312">
    <property type="term" value="F:5'-3' DNA exonuclease activity"/>
    <property type="evidence" value="ECO:0007669"/>
    <property type="project" value="TreeGrafter"/>
</dbReference>
<keyword evidence="2" id="KW-1185">Reference proteome</keyword>
<dbReference type="AlphaFoldDB" id="A0A8J8SDK7"/>
<reference evidence="1 2" key="1">
    <citation type="submission" date="2020-07" db="EMBL/GenBank/DDBJ databases">
        <title>Vallitalea guaymasensis genome.</title>
        <authorList>
            <person name="Postec A."/>
        </authorList>
    </citation>
    <scope>NUCLEOTIDE SEQUENCE [LARGE SCALE GENOMIC DNA]</scope>
    <source>
        <strain evidence="1 2">Ra1766G1</strain>
    </source>
</reference>
<dbReference type="SUPFAM" id="SSF89550">
    <property type="entry name" value="PHP domain-like"/>
    <property type="match status" value="1"/>
</dbReference>
<dbReference type="PANTHER" id="PTHR42924">
    <property type="entry name" value="EXONUCLEASE"/>
    <property type="match status" value="1"/>
</dbReference>
<dbReference type="GO" id="GO:0004534">
    <property type="term" value="F:5'-3' RNA exonuclease activity"/>
    <property type="evidence" value="ECO:0007669"/>
    <property type="project" value="TreeGrafter"/>
</dbReference>
<dbReference type="EMBL" id="CP058561">
    <property type="protein sequence ID" value="QUH30819.1"/>
    <property type="molecule type" value="Genomic_DNA"/>
</dbReference>
<gene>
    <name evidence="1" type="ORF">HYG85_18600</name>
</gene>
<accession>A0A8J8SDK7</accession>
<organism evidence="1 2">
    <name type="scientific">Vallitalea guaymasensis</name>
    <dbReference type="NCBI Taxonomy" id="1185412"/>
    <lineage>
        <taxon>Bacteria</taxon>
        <taxon>Bacillati</taxon>
        <taxon>Bacillota</taxon>
        <taxon>Clostridia</taxon>
        <taxon>Lachnospirales</taxon>
        <taxon>Vallitaleaceae</taxon>
        <taxon>Vallitalea</taxon>
    </lineage>
</organism>
<dbReference type="InterPro" id="IPR052018">
    <property type="entry name" value="PHP_domain"/>
</dbReference>
<name>A0A8J8SDK7_9FIRM</name>
<dbReference type="PANTHER" id="PTHR42924:SF3">
    <property type="entry name" value="POLYMERASE_HISTIDINOL PHOSPHATASE N-TERMINAL DOMAIN-CONTAINING PROTEIN"/>
    <property type="match status" value="1"/>
</dbReference>
<dbReference type="CDD" id="cd07432">
    <property type="entry name" value="PHP_HisPPase"/>
    <property type="match status" value="1"/>
</dbReference>